<dbReference type="Proteomes" id="UP000814128">
    <property type="component" value="Unassembled WGS sequence"/>
</dbReference>
<gene>
    <name evidence="1" type="ORF">K488DRAFT_86605</name>
</gene>
<protein>
    <submittedName>
        <fullName evidence="1">Uncharacterized protein</fullName>
    </submittedName>
</protein>
<comment type="caution">
    <text evidence="1">The sequence shown here is derived from an EMBL/GenBank/DDBJ whole genome shotgun (WGS) entry which is preliminary data.</text>
</comment>
<keyword evidence="2" id="KW-1185">Reference proteome</keyword>
<reference evidence="1" key="2">
    <citation type="journal article" date="2022" name="New Phytol.">
        <title>Evolutionary transition to the ectomycorrhizal habit in the genomes of a hyperdiverse lineage of mushroom-forming fungi.</title>
        <authorList>
            <person name="Looney B."/>
            <person name="Miyauchi S."/>
            <person name="Morin E."/>
            <person name="Drula E."/>
            <person name="Courty P.E."/>
            <person name="Kohler A."/>
            <person name="Kuo A."/>
            <person name="LaButti K."/>
            <person name="Pangilinan J."/>
            <person name="Lipzen A."/>
            <person name="Riley R."/>
            <person name="Andreopoulos W."/>
            <person name="He G."/>
            <person name="Johnson J."/>
            <person name="Nolan M."/>
            <person name="Tritt A."/>
            <person name="Barry K.W."/>
            <person name="Grigoriev I.V."/>
            <person name="Nagy L.G."/>
            <person name="Hibbett D."/>
            <person name="Henrissat B."/>
            <person name="Matheny P.B."/>
            <person name="Labbe J."/>
            <person name="Martin F.M."/>
        </authorList>
    </citation>
    <scope>NUCLEOTIDE SEQUENCE</scope>
    <source>
        <strain evidence="1">EC-137</strain>
    </source>
</reference>
<sequence>MPRENSFSDEGRSLTPDLDDDEVAADARSASNSHKPARPQPAPVQISSAEGHDHHQFSTSKQPAPSLASKKSLRSRISFNRHPQSAPPPALAGSNGRHASRFATSGDRFRSVVHRVMAMHRTSYMLSGAIVGAEPGIDPRRAATFQQYGHIRQKCIIDIFDYSSLRVVPSRMSNAELVAYLRNEESSRRPPWAKVRWINVGGLSWDVVSELAIKYDMHPLAVEDLLHQSDRARSKADYHVNHLFLRVLCHSVGSGSRTDDASGITNVSSTAPTWSSRAPTLNGVSRTMSPAPLDEKKGAEVHESEEEAQDERAQYDFEAAVPRSATLLARRRKNRIAQLTLEELKRGDRVDVHLSPMCIFLYEDGTVISFVTDSSLDFTEPIANRLRQRDSTLRRTADPALLVQSLLDIIVDRALEVVDEYHRRIQELERDVLLRAQVKSVRALHILSADLTLHKRTMEPIRALVYGLRRYDADRYAAVRQTALNEGTGKRGYMSHKSIIYLADVYDHTEYALASLDMYAALTENLIAYAFNMASYEMNQTMRSLTLVTIIFFPLTLLTGYFGMNFQGGFWSIHNNSDLFFWELAIPIMSVVIPIFLWQDFLRVFRFGKKKLLARRIKKAVKTPPPSKH</sequence>
<evidence type="ECO:0000313" key="2">
    <source>
        <dbReference type="Proteomes" id="UP000814128"/>
    </source>
</evidence>
<evidence type="ECO:0000313" key="1">
    <source>
        <dbReference type="EMBL" id="KAI0031636.1"/>
    </source>
</evidence>
<name>A0ACB8QJ78_9AGAM</name>
<reference evidence="1" key="1">
    <citation type="submission" date="2021-02" db="EMBL/GenBank/DDBJ databases">
        <authorList>
            <consortium name="DOE Joint Genome Institute"/>
            <person name="Ahrendt S."/>
            <person name="Looney B.P."/>
            <person name="Miyauchi S."/>
            <person name="Morin E."/>
            <person name="Drula E."/>
            <person name="Courty P.E."/>
            <person name="Chicoki N."/>
            <person name="Fauchery L."/>
            <person name="Kohler A."/>
            <person name="Kuo A."/>
            <person name="Labutti K."/>
            <person name="Pangilinan J."/>
            <person name="Lipzen A."/>
            <person name="Riley R."/>
            <person name="Andreopoulos W."/>
            <person name="He G."/>
            <person name="Johnson J."/>
            <person name="Barry K.W."/>
            <person name="Grigoriev I.V."/>
            <person name="Nagy L."/>
            <person name="Hibbett D."/>
            <person name="Henrissat B."/>
            <person name="Matheny P.B."/>
            <person name="Labbe J."/>
            <person name="Martin F."/>
        </authorList>
    </citation>
    <scope>NUCLEOTIDE SEQUENCE</scope>
    <source>
        <strain evidence="1">EC-137</strain>
    </source>
</reference>
<dbReference type="EMBL" id="MU273572">
    <property type="protein sequence ID" value="KAI0031636.1"/>
    <property type="molecule type" value="Genomic_DNA"/>
</dbReference>
<accession>A0ACB8QJ78</accession>
<proteinExistence type="predicted"/>
<organism evidence="1 2">
    <name type="scientific">Vararia minispora EC-137</name>
    <dbReference type="NCBI Taxonomy" id="1314806"/>
    <lineage>
        <taxon>Eukaryota</taxon>
        <taxon>Fungi</taxon>
        <taxon>Dikarya</taxon>
        <taxon>Basidiomycota</taxon>
        <taxon>Agaricomycotina</taxon>
        <taxon>Agaricomycetes</taxon>
        <taxon>Russulales</taxon>
        <taxon>Lachnocladiaceae</taxon>
        <taxon>Vararia</taxon>
    </lineage>
</organism>